<proteinExistence type="inferred from homology"/>
<dbReference type="InterPro" id="IPR035985">
    <property type="entry name" value="Ubiquitin-activating_enz"/>
</dbReference>
<dbReference type="GO" id="GO:0031510">
    <property type="term" value="C:SUMO activating enzyme complex"/>
    <property type="evidence" value="ECO:0007669"/>
    <property type="project" value="TreeGrafter"/>
</dbReference>
<dbReference type="PANTHER" id="PTHR10953">
    <property type="entry name" value="UBIQUITIN-ACTIVATING ENZYME E1"/>
    <property type="match status" value="1"/>
</dbReference>
<feature type="non-terminal residue" evidence="10">
    <location>
        <position position="1"/>
    </location>
</feature>
<organism evidence="10">
    <name type="scientific">Clastoptera arizonana</name>
    <name type="common">Arizona spittle bug</name>
    <dbReference type="NCBI Taxonomy" id="38151"/>
    <lineage>
        <taxon>Eukaryota</taxon>
        <taxon>Metazoa</taxon>
        <taxon>Ecdysozoa</taxon>
        <taxon>Arthropoda</taxon>
        <taxon>Hexapoda</taxon>
        <taxon>Insecta</taxon>
        <taxon>Pterygota</taxon>
        <taxon>Neoptera</taxon>
        <taxon>Paraneoptera</taxon>
        <taxon>Hemiptera</taxon>
        <taxon>Auchenorrhyncha</taxon>
        <taxon>Cercopoidea</taxon>
        <taxon>Clastopteridae</taxon>
        <taxon>Clastoptera</taxon>
    </lineage>
</organism>
<dbReference type="GO" id="GO:0005737">
    <property type="term" value="C:cytoplasm"/>
    <property type="evidence" value="ECO:0007669"/>
    <property type="project" value="TreeGrafter"/>
</dbReference>
<sequence>GSNVLVIGLRGLGAEVTKNIILAGVKSITLMDSKKLTFFDKKSQFLAAYEAIGQNRATASQEKAQILNPMVDVKVDEGNIKSKNDEFFASFDVILATDCNLHSLLYLNSLCRKYSIKFFCADVFGSYGYIFTDLQNHVYAEEQKMKSKQEKLTVKKTIIYESLKSSLEIDWSTEKSVKKLKKMDSTYFLIRILLNFRNKVRRNPSPLHEVEDMQLLQQLRQKTLKSLKVENIIHIEDKDLQMVFSQLSPICAIIGGVLAQEVIKALSQHGEPYKNLFLFNPNNLVGQVINLEKN</sequence>
<evidence type="ECO:0000259" key="9">
    <source>
        <dbReference type="Pfam" id="PF00899"/>
    </source>
</evidence>
<comment type="similarity">
    <text evidence="3">Belongs to the ubiquitin-activating E1 family.</text>
</comment>
<evidence type="ECO:0000256" key="6">
    <source>
        <dbReference type="ARBA" id="ARBA00026003"/>
    </source>
</evidence>
<dbReference type="InterPro" id="IPR045886">
    <property type="entry name" value="ThiF/MoeB/HesA"/>
</dbReference>
<evidence type="ECO:0000256" key="1">
    <source>
        <dbReference type="ARBA" id="ARBA00004123"/>
    </source>
</evidence>
<reference evidence="10" key="1">
    <citation type="submission" date="2015-12" db="EMBL/GenBank/DDBJ databases">
        <title>De novo transcriptome assembly of four potential Pierce s Disease insect vectors from Arizona vineyards.</title>
        <authorList>
            <person name="Tassone E.E."/>
        </authorList>
    </citation>
    <scope>NUCLEOTIDE SEQUENCE</scope>
</reference>
<evidence type="ECO:0000256" key="7">
    <source>
        <dbReference type="ARBA" id="ARBA00044187"/>
    </source>
</evidence>
<name>A0A1B6CUB8_9HEMI</name>
<accession>A0A1B6CUB8</accession>
<evidence type="ECO:0000256" key="4">
    <source>
        <dbReference type="ARBA" id="ARBA00022786"/>
    </source>
</evidence>
<dbReference type="InterPro" id="IPR000594">
    <property type="entry name" value="ThiF_NAD_FAD-bd"/>
</dbReference>
<keyword evidence="4" id="KW-0833">Ubl conjugation pathway</keyword>
<dbReference type="PANTHER" id="PTHR10953:SF162">
    <property type="entry name" value="SUMO-ACTIVATING ENZYME SUBUNIT 1"/>
    <property type="match status" value="1"/>
</dbReference>
<evidence type="ECO:0000313" key="10">
    <source>
        <dbReference type="EMBL" id="JAS17070.1"/>
    </source>
</evidence>
<keyword evidence="5" id="KW-0539">Nucleus</keyword>
<gene>
    <name evidence="10" type="ORF">g.6761</name>
</gene>
<evidence type="ECO:0000256" key="8">
    <source>
        <dbReference type="ARBA" id="ARBA00044354"/>
    </source>
</evidence>
<evidence type="ECO:0000256" key="5">
    <source>
        <dbReference type="ARBA" id="ARBA00023242"/>
    </source>
</evidence>
<comment type="subunit">
    <text evidence="6">Heterodimer of SAE1 and UBA2/SAE2. The heterodimer corresponds to the two domains that are encoded on a single polypeptide chain in ubiquitin-activating enzyme E1. Interacts with UBE2I.</text>
</comment>
<dbReference type="Pfam" id="PF00899">
    <property type="entry name" value="ThiF"/>
    <property type="match status" value="1"/>
</dbReference>
<protein>
    <recommendedName>
        <fullName evidence="7">SUMO-activating enzyme subunit 1</fullName>
    </recommendedName>
    <alternativeName>
        <fullName evidence="8">Ubiquitin-like 1-activating enzyme E1A</fullName>
    </alternativeName>
</protein>
<dbReference type="SUPFAM" id="SSF69572">
    <property type="entry name" value="Activating enzymes of the ubiquitin-like proteins"/>
    <property type="match status" value="1"/>
</dbReference>
<evidence type="ECO:0000256" key="2">
    <source>
        <dbReference type="ARBA" id="ARBA00004718"/>
    </source>
</evidence>
<feature type="domain" description="THIF-type NAD/FAD binding fold" evidence="9">
    <location>
        <begin position="2"/>
        <end position="284"/>
    </location>
</feature>
<dbReference type="GO" id="GO:0019948">
    <property type="term" value="F:SUMO activating enzyme activity"/>
    <property type="evidence" value="ECO:0007669"/>
    <property type="project" value="TreeGrafter"/>
</dbReference>
<comment type="pathway">
    <text evidence="2">Protein modification; protein sumoylation.</text>
</comment>
<dbReference type="InterPro" id="IPR000011">
    <property type="entry name" value="UBQ/SUMO-activ_enz_E1-like"/>
</dbReference>
<dbReference type="EMBL" id="GEDC01020228">
    <property type="protein sequence ID" value="JAS17070.1"/>
    <property type="molecule type" value="Transcribed_RNA"/>
</dbReference>
<evidence type="ECO:0000256" key="3">
    <source>
        <dbReference type="ARBA" id="ARBA00005673"/>
    </source>
</evidence>
<dbReference type="Gene3D" id="3.40.50.720">
    <property type="entry name" value="NAD(P)-binding Rossmann-like Domain"/>
    <property type="match status" value="1"/>
</dbReference>
<comment type="subcellular location">
    <subcellularLocation>
        <location evidence="1">Nucleus</location>
    </subcellularLocation>
</comment>
<dbReference type="PRINTS" id="PR01849">
    <property type="entry name" value="UBIQUITINACT"/>
</dbReference>
<dbReference type="GO" id="GO:0016925">
    <property type="term" value="P:protein sumoylation"/>
    <property type="evidence" value="ECO:0007669"/>
    <property type="project" value="TreeGrafter"/>
</dbReference>
<dbReference type="AlphaFoldDB" id="A0A1B6CUB8"/>